<evidence type="ECO:0000256" key="5">
    <source>
        <dbReference type="ARBA" id="ARBA00023136"/>
    </source>
</evidence>
<keyword evidence="5 6" id="KW-0472">Membrane</keyword>
<evidence type="ECO:0000256" key="4">
    <source>
        <dbReference type="ARBA" id="ARBA00022989"/>
    </source>
</evidence>
<feature type="transmembrane region" description="Helical" evidence="6">
    <location>
        <begin position="18"/>
        <end position="36"/>
    </location>
</feature>
<dbReference type="GO" id="GO:0005886">
    <property type="term" value="C:plasma membrane"/>
    <property type="evidence" value="ECO:0007669"/>
    <property type="project" value="TreeGrafter"/>
</dbReference>
<proteinExistence type="inferred from homology"/>
<keyword evidence="4 6" id="KW-1133">Transmembrane helix</keyword>
<evidence type="ECO:0000256" key="7">
    <source>
        <dbReference type="SAM" id="MobiDB-lite"/>
    </source>
</evidence>
<dbReference type="PANTHER" id="PTHR12308:SF83">
    <property type="entry name" value="ANOCTAMIN"/>
    <property type="match status" value="1"/>
</dbReference>
<dbReference type="AlphaFoldDB" id="A0A8J1XIM6"/>
<dbReference type="EMBL" id="CAIIXF020000011">
    <property type="protein sequence ID" value="CAH1800011.1"/>
    <property type="molecule type" value="Genomic_DNA"/>
</dbReference>
<reference evidence="8" key="1">
    <citation type="submission" date="2022-03" db="EMBL/GenBank/DDBJ databases">
        <authorList>
            <person name="Martin C."/>
        </authorList>
    </citation>
    <scope>NUCLEOTIDE SEQUENCE</scope>
</reference>
<evidence type="ECO:0000256" key="6">
    <source>
        <dbReference type="RuleBase" id="RU280814"/>
    </source>
</evidence>
<comment type="subcellular location">
    <subcellularLocation>
        <location evidence="1 6">Membrane</location>
        <topology evidence="1 6">Multi-pass membrane protein</topology>
    </subcellularLocation>
</comment>
<evidence type="ECO:0000256" key="2">
    <source>
        <dbReference type="ARBA" id="ARBA00009671"/>
    </source>
</evidence>
<feature type="region of interest" description="Disordered" evidence="7">
    <location>
        <begin position="364"/>
        <end position="419"/>
    </location>
</feature>
<feature type="transmembrane region" description="Helical" evidence="6">
    <location>
        <begin position="189"/>
        <end position="211"/>
    </location>
</feature>
<comment type="similarity">
    <text evidence="2 6">Belongs to the anoctamin family.</text>
</comment>
<dbReference type="GO" id="GO:0005254">
    <property type="term" value="F:chloride channel activity"/>
    <property type="evidence" value="ECO:0007669"/>
    <property type="project" value="TreeGrafter"/>
</dbReference>
<protein>
    <recommendedName>
        <fullName evidence="6">Anoctamin</fullName>
    </recommendedName>
</protein>
<dbReference type="InterPro" id="IPR049452">
    <property type="entry name" value="Anoctamin_TM"/>
</dbReference>
<keyword evidence="9" id="KW-1185">Reference proteome</keyword>
<dbReference type="OrthoDB" id="296386at2759"/>
<feature type="transmembrane region" description="Helical" evidence="6">
    <location>
        <begin position="297"/>
        <end position="318"/>
    </location>
</feature>
<evidence type="ECO:0000313" key="9">
    <source>
        <dbReference type="Proteomes" id="UP000749559"/>
    </source>
</evidence>
<organism evidence="8 9">
    <name type="scientific">Owenia fusiformis</name>
    <name type="common">Polychaete worm</name>
    <dbReference type="NCBI Taxonomy" id="6347"/>
    <lineage>
        <taxon>Eukaryota</taxon>
        <taxon>Metazoa</taxon>
        <taxon>Spiralia</taxon>
        <taxon>Lophotrochozoa</taxon>
        <taxon>Annelida</taxon>
        <taxon>Polychaeta</taxon>
        <taxon>Sedentaria</taxon>
        <taxon>Canalipalpata</taxon>
        <taxon>Sabellida</taxon>
        <taxon>Oweniida</taxon>
        <taxon>Oweniidae</taxon>
        <taxon>Owenia</taxon>
    </lineage>
</organism>
<feature type="transmembrane region" description="Helical" evidence="6">
    <location>
        <begin position="133"/>
        <end position="153"/>
    </location>
</feature>
<sequence length="419" mass="48391">MECLRTQSEYDDSLTLKLYMLQFVNYYSSIFYIAFFKGRFVGRPGDYNTLFGARQEECGQGGCLIELCIQLAIIMVGKQLIQNNIMEIIIPMMTRLACRIMRKETPEKKKGRTPWVKDYLLAQMDHRGLFFEYLEMLLQFGFITIFVAAFPLAPLFALLNNIMEIRCDASKFVTALRRPMAQRAQDIGMWYNLLFGISRLSILTNPLIIAFTSEFIPRMVYQLEYSKDGSLHGYINGSLAHFAVKDYPQDKMPDVVRSENMSIEAMECRYKDYRHPPWSSEKYEYTSQHWHVMAARLLFIAFFENLIVVTTSIIAWLIPDVPRKLQEQVKRESYVTNEIIIQTELERAHGRILGLSSLASSRRSMNSKNEEYTERTDLTTDNDNGEGIESDGANPNTVLIHRFPGQNGRVSPENEDTAV</sequence>
<dbReference type="InterPro" id="IPR007632">
    <property type="entry name" value="Anoctamin"/>
</dbReference>
<dbReference type="PANTHER" id="PTHR12308">
    <property type="entry name" value="ANOCTAMIN"/>
    <property type="match status" value="1"/>
</dbReference>
<name>A0A8J1XIM6_OWEFU</name>
<keyword evidence="3 6" id="KW-0812">Transmembrane</keyword>
<evidence type="ECO:0000256" key="3">
    <source>
        <dbReference type="ARBA" id="ARBA00022692"/>
    </source>
</evidence>
<dbReference type="Pfam" id="PF04547">
    <property type="entry name" value="Anoctamin"/>
    <property type="match status" value="1"/>
</dbReference>
<gene>
    <name evidence="8" type="ORF">OFUS_LOCUS23954</name>
</gene>
<dbReference type="Proteomes" id="UP000749559">
    <property type="component" value="Unassembled WGS sequence"/>
</dbReference>
<feature type="compositionally biased region" description="Basic and acidic residues" evidence="7">
    <location>
        <begin position="368"/>
        <end position="378"/>
    </location>
</feature>
<comment type="caution">
    <text evidence="6">Lacks conserved residue(s) required for the propagation of feature annotation.</text>
</comment>
<evidence type="ECO:0000256" key="1">
    <source>
        <dbReference type="ARBA" id="ARBA00004141"/>
    </source>
</evidence>
<evidence type="ECO:0000313" key="8">
    <source>
        <dbReference type="EMBL" id="CAH1800011.1"/>
    </source>
</evidence>
<accession>A0A8J1XIM6</accession>
<comment type="caution">
    <text evidence="8">The sequence shown here is derived from an EMBL/GenBank/DDBJ whole genome shotgun (WGS) entry which is preliminary data.</text>
</comment>